<gene>
    <name evidence="1" type="ORF">MENTE1834_LOCUS42379</name>
</gene>
<reference evidence="1" key="1">
    <citation type="submission" date="2023-11" db="EMBL/GenBank/DDBJ databases">
        <authorList>
            <person name="Poullet M."/>
        </authorList>
    </citation>
    <scope>NUCLEOTIDE SEQUENCE</scope>
    <source>
        <strain evidence="1">E1834</strain>
    </source>
</reference>
<evidence type="ECO:0000313" key="2">
    <source>
        <dbReference type="Proteomes" id="UP001497535"/>
    </source>
</evidence>
<organism evidence="1 2">
    <name type="scientific">Meloidogyne enterolobii</name>
    <name type="common">Root-knot nematode worm</name>
    <name type="synonym">Meloidogyne mayaguensis</name>
    <dbReference type="NCBI Taxonomy" id="390850"/>
    <lineage>
        <taxon>Eukaryota</taxon>
        <taxon>Metazoa</taxon>
        <taxon>Ecdysozoa</taxon>
        <taxon>Nematoda</taxon>
        <taxon>Chromadorea</taxon>
        <taxon>Rhabditida</taxon>
        <taxon>Tylenchina</taxon>
        <taxon>Tylenchomorpha</taxon>
        <taxon>Tylenchoidea</taxon>
        <taxon>Meloidogynidae</taxon>
        <taxon>Meloidogyninae</taxon>
        <taxon>Meloidogyne</taxon>
    </lineage>
</organism>
<sequence length="95" mass="10478">MGILSRVVPEPSVSGIGVCQGRAFGVRVGVFAKKKIVEGRGSYSNSLWTTPKLKFRGVYSKSTNIFFIVVSPLSPYTLSTHSLLFFIFFLALLLF</sequence>
<name>A0ACB1ARG0_MELEN</name>
<comment type="caution">
    <text evidence="1">The sequence shown here is derived from an EMBL/GenBank/DDBJ whole genome shotgun (WGS) entry which is preliminary data.</text>
</comment>
<keyword evidence="2" id="KW-1185">Reference proteome</keyword>
<evidence type="ECO:0000313" key="1">
    <source>
        <dbReference type="EMBL" id="CAK5101798.1"/>
    </source>
</evidence>
<accession>A0ACB1ARG0</accession>
<proteinExistence type="predicted"/>
<dbReference type="Proteomes" id="UP001497535">
    <property type="component" value="Unassembled WGS sequence"/>
</dbReference>
<protein>
    <submittedName>
        <fullName evidence="1">Uncharacterized protein</fullName>
    </submittedName>
</protein>
<dbReference type="EMBL" id="CAVMJV010000110">
    <property type="protein sequence ID" value="CAK5101798.1"/>
    <property type="molecule type" value="Genomic_DNA"/>
</dbReference>